<reference evidence="2" key="1">
    <citation type="journal article" date="2020" name="Nat. Commun.">
        <title>Genome assembly of wild tea tree DASZ reveals pedigree and selection history of tea varieties.</title>
        <authorList>
            <person name="Zhang W."/>
            <person name="Zhang Y."/>
            <person name="Qiu H."/>
            <person name="Guo Y."/>
            <person name="Wan H."/>
            <person name="Zhang X."/>
            <person name="Scossa F."/>
            <person name="Alseekh S."/>
            <person name="Zhang Q."/>
            <person name="Wang P."/>
            <person name="Xu L."/>
            <person name="Schmidt M.H."/>
            <person name="Jia X."/>
            <person name="Li D."/>
            <person name="Zhu A."/>
            <person name="Guo F."/>
            <person name="Chen W."/>
            <person name="Ni D."/>
            <person name="Usadel B."/>
            <person name="Fernie A.R."/>
            <person name="Wen W."/>
        </authorList>
    </citation>
    <scope>NUCLEOTIDE SEQUENCE [LARGE SCALE GENOMIC DNA]</scope>
    <source>
        <strain evidence="2">cv. G240</strain>
    </source>
</reference>
<gene>
    <name evidence="1" type="ORF">HYC85_029630</name>
</gene>
<accession>A0A7J7FYN5</accession>
<proteinExistence type="predicted"/>
<reference evidence="1 2" key="2">
    <citation type="submission" date="2020-07" db="EMBL/GenBank/DDBJ databases">
        <title>Genome assembly of wild tea tree DASZ reveals pedigree and selection history of tea varieties.</title>
        <authorList>
            <person name="Zhang W."/>
        </authorList>
    </citation>
    <scope>NUCLEOTIDE SEQUENCE [LARGE SCALE GENOMIC DNA]</scope>
    <source>
        <strain evidence="2">cv. G240</strain>
        <tissue evidence="1">Leaf</tissue>
    </source>
</reference>
<name>A0A7J7FYN5_CAMSI</name>
<protein>
    <submittedName>
        <fullName evidence="1">Uncharacterized protein</fullName>
    </submittedName>
</protein>
<evidence type="ECO:0000313" key="1">
    <source>
        <dbReference type="EMBL" id="KAF5933459.1"/>
    </source>
</evidence>
<evidence type="ECO:0000313" key="2">
    <source>
        <dbReference type="Proteomes" id="UP000593564"/>
    </source>
</evidence>
<keyword evidence="2" id="KW-1185">Reference proteome</keyword>
<organism evidence="1 2">
    <name type="scientific">Camellia sinensis</name>
    <name type="common">Tea plant</name>
    <name type="synonym">Thea sinensis</name>
    <dbReference type="NCBI Taxonomy" id="4442"/>
    <lineage>
        <taxon>Eukaryota</taxon>
        <taxon>Viridiplantae</taxon>
        <taxon>Streptophyta</taxon>
        <taxon>Embryophyta</taxon>
        <taxon>Tracheophyta</taxon>
        <taxon>Spermatophyta</taxon>
        <taxon>Magnoliopsida</taxon>
        <taxon>eudicotyledons</taxon>
        <taxon>Gunneridae</taxon>
        <taxon>Pentapetalae</taxon>
        <taxon>asterids</taxon>
        <taxon>Ericales</taxon>
        <taxon>Theaceae</taxon>
        <taxon>Camellia</taxon>
    </lineage>
</organism>
<comment type="caution">
    <text evidence="1">The sequence shown here is derived from an EMBL/GenBank/DDBJ whole genome shotgun (WGS) entry which is preliminary data.</text>
</comment>
<sequence length="59" mass="6758">MKNEVKMRLAARVEIFTVHTGLPTTRVDYSRGKIPNCFIVAHVGMLHYMCRDPPVMTQP</sequence>
<dbReference type="Proteomes" id="UP000593564">
    <property type="component" value="Unassembled WGS sequence"/>
</dbReference>
<dbReference type="AlphaFoldDB" id="A0A7J7FYN5"/>
<dbReference type="EMBL" id="JACBKZ010000014">
    <property type="protein sequence ID" value="KAF5933459.1"/>
    <property type="molecule type" value="Genomic_DNA"/>
</dbReference>